<feature type="domain" description="RNB" evidence="2">
    <location>
        <begin position="530"/>
        <end position="884"/>
    </location>
</feature>
<dbReference type="InterPro" id="IPR001900">
    <property type="entry name" value="RNase_II/R"/>
</dbReference>
<comment type="caution">
    <text evidence="3">The sequence shown here is derived from an EMBL/GenBank/DDBJ whole genome shotgun (WGS) entry which is preliminary data.</text>
</comment>
<dbReference type="Pfam" id="PF23216">
    <property type="entry name" value="WHD_CYT4"/>
    <property type="match status" value="1"/>
</dbReference>
<dbReference type="Pfam" id="PF25522">
    <property type="entry name" value="OB_cyt-4"/>
    <property type="match status" value="1"/>
</dbReference>
<dbReference type="GO" id="GO:0000932">
    <property type="term" value="C:P-body"/>
    <property type="evidence" value="ECO:0007669"/>
    <property type="project" value="TreeGrafter"/>
</dbReference>
<sequence>MMLQGSARPYVCVRCMHTSRHASQPRLSTFRAQYPALSATIHNETPHRTYATDRRPSRYGGGGGRGGSRYGGSGYDPRKHQAFRGTSDIRERLRKWEIGNAAAAKTLLEDMPFSEKLGNFLTRAQTARTYAEDTSPKTPTADLFDGDVLTDLRAQTSALQAGDLVETRFGGSTIPILGVCLGRHHGHQYFFMNTGEVLAYQSLPTLFTVINYVDPAELDAIVKILPAQPPTKPRNVLAHTYTPEALEAAATLQSKLVKFYADAVNIGQNALFYLDRASTVVAHPTEPSYLSLEELADRVLPDFMKRGGKLPAHTLYAMHLALQRDGWGARPVNLRWHRRNYIYEIQPKSDIDMFSSVLAKVRKLVDGAAMRDDPGKSVSLLRQNDLGRFIMKARTAIQASRTRRAYTPHGMIGPATEPVAEFPEWAESDLTYIRFIELWACRRVSPEASRVDSLASTILRLTQMYEGSDWVAHWTGFTFLQEIGWIPPWDVAARYDYRFPGASVGRGQPMVRQPADVEASMRDDVAAGARRDWGDAKVFCVDSAQTADVDDGFSVEKTDKDGEYWLHVHIADPASRISPDSPLANYMESVPSSLYLAGFPEKMMPVGIEQQFSLNPGCPALTFSALVNERGEVLDHEVEPGTIHNVIHMTKEEVSSILPGGASSDKPSTSSLFAVGTEPPIPEPVKVITTADQLTPQDKDDLALMHRLGEALSDRRTEKGQLSTVRPHQPSLTVSMDSVKASTDDSSGSISWAGDPYIKLSQTVDTEADRLVERMMHTVGEVAATWCRARDIPVPYSTQPEAARNAAALQALRQEAIDPLVASGETLPSFILDQLFTLIGTSELSSRPSPFYSVGVDAYAKASSPLRRYTDLVVHWQIHAALARERETGQSLVGTDCSEAEFLPWKRSALDPKLPVLQARQRQIREVDNRDGAAQWLFQALLRAWKFGEAPLPETLAFEVISVPHYGVRGKLLNFFGITAVIPLAQLPEGTKLSGRMPGEVLQVRISDVNVVTMVVEVEPLHVEKSVPAEVEEKEVEADVVVA</sequence>
<keyword evidence="4" id="KW-1185">Reference proteome</keyword>
<dbReference type="InterPro" id="IPR050180">
    <property type="entry name" value="RNR_Ribonuclease"/>
</dbReference>
<dbReference type="SUPFAM" id="SSF50249">
    <property type="entry name" value="Nucleic acid-binding proteins"/>
    <property type="match status" value="1"/>
</dbReference>
<dbReference type="InterPro" id="IPR056625">
    <property type="entry name" value="SH3_CYT4"/>
</dbReference>
<dbReference type="GO" id="GO:0003723">
    <property type="term" value="F:RNA binding"/>
    <property type="evidence" value="ECO:0007669"/>
    <property type="project" value="InterPro"/>
</dbReference>
<feature type="compositionally biased region" description="Gly residues" evidence="1">
    <location>
        <begin position="59"/>
        <end position="74"/>
    </location>
</feature>
<evidence type="ECO:0000313" key="3">
    <source>
        <dbReference type="EMBL" id="KAH7358994.1"/>
    </source>
</evidence>
<dbReference type="InterPro" id="IPR057912">
    <property type="entry name" value="OB_CYT4_C"/>
</dbReference>
<dbReference type="OrthoDB" id="2285229at2759"/>
<evidence type="ECO:0000259" key="2">
    <source>
        <dbReference type="SMART" id="SM00955"/>
    </source>
</evidence>
<evidence type="ECO:0000256" key="1">
    <source>
        <dbReference type="SAM" id="MobiDB-lite"/>
    </source>
</evidence>
<dbReference type="GO" id="GO:0006402">
    <property type="term" value="P:mRNA catabolic process"/>
    <property type="evidence" value="ECO:0007669"/>
    <property type="project" value="TreeGrafter"/>
</dbReference>
<proteinExistence type="predicted"/>
<dbReference type="Pfam" id="PF00773">
    <property type="entry name" value="RNB"/>
    <property type="match status" value="1"/>
</dbReference>
<evidence type="ECO:0000313" key="4">
    <source>
        <dbReference type="Proteomes" id="UP000813385"/>
    </source>
</evidence>
<protein>
    <submittedName>
        <fullName evidence="3">Mitochondrial protein cyt-4</fullName>
    </submittedName>
</protein>
<accession>A0A8K0TCD8</accession>
<dbReference type="InterPro" id="IPR056624">
    <property type="entry name" value="WH_CYT4"/>
</dbReference>
<feature type="region of interest" description="Disordered" evidence="1">
    <location>
        <begin position="43"/>
        <end position="81"/>
    </location>
</feature>
<feature type="compositionally biased region" description="Basic and acidic residues" evidence="1">
    <location>
        <begin position="44"/>
        <end position="56"/>
    </location>
</feature>
<dbReference type="Pfam" id="PF23214">
    <property type="entry name" value="SH3_CYT4"/>
    <property type="match status" value="1"/>
</dbReference>
<dbReference type="SMART" id="SM00955">
    <property type="entry name" value="RNB"/>
    <property type="match status" value="1"/>
</dbReference>
<dbReference type="Proteomes" id="UP000813385">
    <property type="component" value="Unassembled WGS sequence"/>
</dbReference>
<dbReference type="PANTHER" id="PTHR23355">
    <property type="entry name" value="RIBONUCLEASE"/>
    <property type="match status" value="1"/>
</dbReference>
<dbReference type="EMBL" id="JAGPXD010000004">
    <property type="protein sequence ID" value="KAH7358994.1"/>
    <property type="molecule type" value="Genomic_DNA"/>
</dbReference>
<dbReference type="GO" id="GO:0000175">
    <property type="term" value="F:3'-5'-RNA exonuclease activity"/>
    <property type="evidence" value="ECO:0007669"/>
    <property type="project" value="TreeGrafter"/>
</dbReference>
<dbReference type="InterPro" id="IPR012340">
    <property type="entry name" value="NA-bd_OB-fold"/>
</dbReference>
<reference evidence="3" key="1">
    <citation type="journal article" date="2021" name="Nat. Commun.">
        <title>Genetic determinants of endophytism in the Arabidopsis root mycobiome.</title>
        <authorList>
            <person name="Mesny F."/>
            <person name="Miyauchi S."/>
            <person name="Thiergart T."/>
            <person name="Pickel B."/>
            <person name="Atanasova L."/>
            <person name="Karlsson M."/>
            <person name="Huettel B."/>
            <person name="Barry K.W."/>
            <person name="Haridas S."/>
            <person name="Chen C."/>
            <person name="Bauer D."/>
            <person name="Andreopoulos W."/>
            <person name="Pangilinan J."/>
            <person name="LaButti K."/>
            <person name="Riley R."/>
            <person name="Lipzen A."/>
            <person name="Clum A."/>
            <person name="Drula E."/>
            <person name="Henrissat B."/>
            <person name="Kohler A."/>
            <person name="Grigoriev I.V."/>
            <person name="Martin F.M."/>
            <person name="Hacquard S."/>
        </authorList>
    </citation>
    <scope>NUCLEOTIDE SEQUENCE</scope>
    <source>
        <strain evidence="3">MPI-CAGE-AT-0016</strain>
    </source>
</reference>
<gene>
    <name evidence="3" type="ORF">B0T11DRAFT_341187</name>
</gene>
<name>A0A8K0TCD8_9PEZI</name>
<dbReference type="PANTHER" id="PTHR23355:SF65">
    <property type="entry name" value="EXORIBONUCLEASE CYT-4, PUTATIVE (AFU_ORTHOLOGUE AFUA_7G01550)-RELATED"/>
    <property type="match status" value="1"/>
</dbReference>
<dbReference type="AlphaFoldDB" id="A0A8K0TCD8"/>
<organism evidence="3 4">
    <name type="scientific">Plectosphaerella cucumerina</name>
    <dbReference type="NCBI Taxonomy" id="40658"/>
    <lineage>
        <taxon>Eukaryota</taxon>
        <taxon>Fungi</taxon>
        <taxon>Dikarya</taxon>
        <taxon>Ascomycota</taxon>
        <taxon>Pezizomycotina</taxon>
        <taxon>Sordariomycetes</taxon>
        <taxon>Hypocreomycetidae</taxon>
        <taxon>Glomerellales</taxon>
        <taxon>Plectosphaerellaceae</taxon>
        <taxon>Plectosphaerella</taxon>
    </lineage>
</organism>